<evidence type="ECO:0000313" key="1">
    <source>
        <dbReference type="EMBL" id="CAG8453244.1"/>
    </source>
</evidence>
<proteinExistence type="predicted"/>
<dbReference type="Proteomes" id="UP000789831">
    <property type="component" value="Unassembled WGS sequence"/>
</dbReference>
<accession>A0A9N8YWW1</accession>
<gene>
    <name evidence="1" type="ORF">AGERDE_LOCUS1853</name>
</gene>
<comment type="caution">
    <text evidence="1">The sequence shown here is derived from an EMBL/GenBank/DDBJ whole genome shotgun (WGS) entry which is preliminary data.</text>
</comment>
<dbReference type="AlphaFoldDB" id="A0A9N8YWW1"/>
<reference evidence="1" key="1">
    <citation type="submission" date="2021-06" db="EMBL/GenBank/DDBJ databases">
        <authorList>
            <person name="Kallberg Y."/>
            <person name="Tangrot J."/>
            <person name="Rosling A."/>
        </authorList>
    </citation>
    <scope>NUCLEOTIDE SEQUENCE</scope>
    <source>
        <strain evidence="1">MT106</strain>
    </source>
</reference>
<keyword evidence="2" id="KW-1185">Reference proteome</keyword>
<protein>
    <submittedName>
        <fullName evidence="1">3891_t:CDS:1</fullName>
    </submittedName>
</protein>
<name>A0A9N8YWW1_9GLOM</name>
<evidence type="ECO:0000313" key="2">
    <source>
        <dbReference type="Proteomes" id="UP000789831"/>
    </source>
</evidence>
<dbReference type="EMBL" id="CAJVPL010000139">
    <property type="protein sequence ID" value="CAG8453244.1"/>
    <property type="molecule type" value="Genomic_DNA"/>
</dbReference>
<organism evidence="1 2">
    <name type="scientific">Ambispora gerdemannii</name>
    <dbReference type="NCBI Taxonomy" id="144530"/>
    <lineage>
        <taxon>Eukaryota</taxon>
        <taxon>Fungi</taxon>
        <taxon>Fungi incertae sedis</taxon>
        <taxon>Mucoromycota</taxon>
        <taxon>Glomeromycotina</taxon>
        <taxon>Glomeromycetes</taxon>
        <taxon>Archaeosporales</taxon>
        <taxon>Ambisporaceae</taxon>
        <taxon>Ambispora</taxon>
    </lineage>
</organism>
<sequence>MDKRISIKKGQEIIRKFLELHKVNSSPYHHNNEYLVLEHLDCLKDVCENEQYFAILKSVLINHLETKYSEDKLSVRKERKINMETKKIEPEKYQYAYGGEKARFNEIEKSWRERDYRDIIDECDTLLGHFVKNLHEVKTGKEFSFTDKKKDQEIEVILKEITSSRELSELKGI</sequence>